<proteinExistence type="predicted"/>
<dbReference type="InterPro" id="IPR024185">
    <property type="entry name" value="FTHF_cligase-like_sf"/>
</dbReference>
<reference evidence="2 3" key="1">
    <citation type="submission" date="2020-08" db="EMBL/GenBank/DDBJ databases">
        <title>A Genomic Blueprint of the Chicken Gut Microbiome.</title>
        <authorList>
            <person name="Gilroy R."/>
            <person name="Ravi A."/>
            <person name="Getino M."/>
            <person name="Pursley I."/>
            <person name="Horton D.L."/>
            <person name="Alikhan N.-F."/>
            <person name="Baker D."/>
            <person name="Gharbi K."/>
            <person name="Hall N."/>
            <person name="Watson M."/>
            <person name="Adriaenssens E.M."/>
            <person name="Foster-Nyarko E."/>
            <person name="Jarju S."/>
            <person name="Secka A."/>
            <person name="Antonio M."/>
            <person name="Oren A."/>
            <person name="Chaudhuri R."/>
            <person name="La Ragione R.M."/>
            <person name="Hildebrand F."/>
            <person name="Pallen M.J."/>
        </authorList>
    </citation>
    <scope>NUCLEOTIDE SEQUENCE [LARGE SCALE GENOMIC DNA]</scope>
    <source>
        <strain evidence="2 3">Sa2BVA9</strain>
    </source>
</reference>
<dbReference type="InterPro" id="IPR003741">
    <property type="entry name" value="LUD_dom"/>
</dbReference>
<organism evidence="2 3">
    <name type="scientific">Paenibacillus gallinarum</name>
    <dbReference type="NCBI Taxonomy" id="2762232"/>
    <lineage>
        <taxon>Bacteria</taxon>
        <taxon>Bacillati</taxon>
        <taxon>Bacillota</taxon>
        <taxon>Bacilli</taxon>
        <taxon>Bacillales</taxon>
        <taxon>Paenibacillaceae</taxon>
        <taxon>Paenibacillus</taxon>
    </lineage>
</organism>
<evidence type="ECO:0000259" key="1">
    <source>
        <dbReference type="Pfam" id="PF02589"/>
    </source>
</evidence>
<accession>A0ABR8T4R4</accession>
<comment type="caution">
    <text evidence="2">The sequence shown here is derived from an EMBL/GenBank/DDBJ whole genome shotgun (WGS) entry which is preliminary data.</text>
</comment>
<protein>
    <submittedName>
        <fullName evidence="2">LUD domain-containing protein</fullName>
    </submittedName>
</protein>
<gene>
    <name evidence="2" type="ORF">H9647_22080</name>
</gene>
<keyword evidence="3" id="KW-1185">Reference proteome</keyword>
<dbReference type="Pfam" id="PF02589">
    <property type="entry name" value="LUD_dom"/>
    <property type="match status" value="1"/>
</dbReference>
<dbReference type="PANTHER" id="PTHR43682">
    <property type="entry name" value="LACTATE UTILIZATION PROTEIN C"/>
    <property type="match status" value="1"/>
</dbReference>
<dbReference type="RefSeq" id="WP_191804149.1">
    <property type="nucleotide sequence ID" value="NZ_JACSQL010000015.1"/>
</dbReference>
<evidence type="ECO:0000313" key="3">
    <source>
        <dbReference type="Proteomes" id="UP000608071"/>
    </source>
</evidence>
<sequence>MSKYGETWLTELEQESRRKQDAFMQHIASKLQRPRVMQRPERPFQGSPDFWNETHWDDEKRVEQFSLHFESVGGHVVLVSNEQELRAWIEEKAEVLEPKRIICQDQEELRALHLEDSIPYAKITFWNTEEGIDEKVLAAEADIGIVVADGAAAYTGSVMVKSSKEKGRSVSLLPTALFLIIPREQIRTRMGELLVELDEQGREELPAGVHFISGPSRSSDIENDLTIGVHGPGIVYAIILG</sequence>
<name>A0ABR8T4R4_9BACL</name>
<evidence type="ECO:0000313" key="2">
    <source>
        <dbReference type="EMBL" id="MBD7970758.1"/>
    </source>
</evidence>
<dbReference type="Proteomes" id="UP000608071">
    <property type="component" value="Unassembled WGS sequence"/>
</dbReference>
<dbReference type="SUPFAM" id="SSF100950">
    <property type="entry name" value="NagB/RpiA/CoA transferase-like"/>
    <property type="match status" value="1"/>
</dbReference>
<dbReference type="EMBL" id="JACSQL010000015">
    <property type="protein sequence ID" value="MBD7970758.1"/>
    <property type="molecule type" value="Genomic_DNA"/>
</dbReference>
<dbReference type="InterPro" id="IPR037171">
    <property type="entry name" value="NagB/RpiA_transferase-like"/>
</dbReference>
<dbReference type="Gene3D" id="3.40.50.10420">
    <property type="entry name" value="NagB/RpiA/CoA transferase-like"/>
    <property type="match status" value="1"/>
</dbReference>
<dbReference type="PANTHER" id="PTHR43682:SF1">
    <property type="entry name" value="LACTATE UTILIZATION PROTEIN C"/>
    <property type="match status" value="1"/>
</dbReference>
<feature type="domain" description="LUD" evidence="1">
    <location>
        <begin position="62"/>
        <end position="240"/>
    </location>
</feature>